<evidence type="ECO:0008006" key="10">
    <source>
        <dbReference type="Google" id="ProtNLM"/>
    </source>
</evidence>
<evidence type="ECO:0000256" key="5">
    <source>
        <dbReference type="SAM" id="MobiDB-lite"/>
    </source>
</evidence>
<dbReference type="InterPro" id="IPR001606">
    <property type="entry name" value="ARID_dom"/>
</dbReference>
<dbReference type="EMBL" id="LZYO01000075">
    <property type="protein sequence ID" value="ODH38296.1"/>
    <property type="molecule type" value="Genomic_DNA"/>
</dbReference>
<dbReference type="SUPFAM" id="SSF46774">
    <property type="entry name" value="ARID-like"/>
    <property type="match status" value="1"/>
</dbReference>
<feature type="domain" description="RFX-type winged-helix" evidence="7">
    <location>
        <begin position="635"/>
        <end position="713"/>
    </location>
</feature>
<dbReference type="VEuPathDB" id="FungiDB:PABG_01887"/>
<feature type="domain" description="ARID" evidence="6">
    <location>
        <begin position="51"/>
        <end position="148"/>
    </location>
</feature>
<organism evidence="8 9">
    <name type="scientific">Paracoccidioides brasiliensis</name>
    <dbReference type="NCBI Taxonomy" id="121759"/>
    <lineage>
        <taxon>Eukaryota</taxon>
        <taxon>Fungi</taxon>
        <taxon>Dikarya</taxon>
        <taxon>Ascomycota</taxon>
        <taxon>Pezizomycotina</taxon>
        <taxon>Eurotiomycetes</taxon>
        <taxon>Eurotiomycetidae</taxon>
        <taxon>Onygenales</taxon>
        <taxon>Ajellomycetaceae</taxon>
        <taxon>Paracoccidioides</taxon>
    </lineage>
</organism>
<dbReference type="InterPro" id="IPR036431">
    <property type="entry name" value="ARID_dom_sf"/>
</dbReference>
<protein>
    <recommendedName>
        <fullName evidence="10">RFX-type winged-helix domain-containing protein</fullName>
    </recommendedName>
</protein>
<evidence type="ECO:0000259" key="6">
    <source>
        <dbReference type="PROSITE" id="PS51011"/>
    </source>
</evidence>
<dbReference type="InterPro" id="IPR052406">
    <property type="entry name" value="Chromatin_Remodeling_Comp"/>
</dbReference>
<dbReference type="PROSITE" id="PS51011">
    <property type="entry name" value="ARID"/>
    <property type="match status" value="1"/>
</dbReference>
<name>A0A1D2JIT0_PARBR</name>
<dbReference type="GO" id="GO:0006355">
    <property type="term" value="P:regulation of DNA-templated transcription"/>
    <property type="evidence" value="ECO:0007669"/>
    <property type="project" value="InterPro"/>
</dbReference>
<evidence type="ECO:0000313" key="8">
    <source>
        <dbReference type="EMBL" id="ODH38296.1"/>
    </source>
</evidence>
<evidence type="ECO:0000313" key="9">
    <source>
        <dbReference type="Proteomes" id="UP000242814"/>
    </source>
</evidence>
<keyword evidence="2" id="KW-0805">Transcription regulation</keyword>
<feature type="region of interest" description="Disordered" evidence="5">
    <location>
        <begin position="219"/>
        <end position="252"/>
    </location>
</feature>
<dbReference type="PANTHER" id="PTHR22970">
    <property type="entry name" value="AT-RICH INTERACTIVE DOMAIN-CONTAINING PROTEIN 2"/>
    <property type="match status" value="1"/>
</dbReference>
<dbReference type="VEuPathDB" id="FungiDB:PADG_03504"/>
<dbReference type="InterPro" id="IPR016024">
    <property type="entry name" value="ARM-type_fold"/>
</dbReference>
<dbReference type="PANTHER" id="PTHR22970:SF14">
    <property type="entry name" value="AT-RICH INTERACTIVE DOMAIN-CONTAINING PROTEIN 2"/>
    <property type="match status" value="1"/>
</dbReference>
<dbReference type="PROSITE" id="PS51526">
    <property type="entry name" value="RFX_DBD"/>
    <property type="match status" value="1"/>
</dbReference>
<dbReference type="SUPFAM" id="SSF48371">
    <property type="entry name" value="ARM repeat"/>
    <property type="match status" value="1"/>
</dbReference>
<evidence type="ECO:0000256" key="2">
    <source>
        <dbReference type="ARBA" id="ARBA00023015"/>
    </source>
</evidence>
<dbReference type="Gene3D" id="3.30.160.60">
    <property type="entry name" value="Classic Zinc Finger"/>
    <property type="match status" value="1"/>
</dbReference>
<proteinExistence type="predicted"/>
<dbReference type="GO" id="GO:0016586">
    <property type="term" value="C:RSC-type complex"/>
    <property type="evidence" value="ECO:0007669"/>
    <property type="project" value="TreeGrafter"/>
</dbReference>
<gene>
    <name evidence="8" type="ORF">ACO22_02443</name>
</gene>
<reference evidence="8 9" key="1">
    <citation type="submission" date="2016-06" db="EMBL/GenBank/DDBJ databases">
        <authorList>
            <person name="Kjaerup R.B."/>
            <person name="Dalgaard T.S."/>
            <person name="Juul-Madsen H.R."/>
        </authorList>
    </citation>
    <scope>NUCLEOTIDE SEQUENCE [LARGE SCALE GENOMIC DNA]</scope>
    <source>
        <strain evidence="8 9">Pb300</strain>
    </source>
</reference>
<dbReference type="Gene3D" id="1.10.150.60">
    <property type="entry name" value="ARID DNA-binding domain"/>
    <property type="match status" value="1"/>
</dbReference>
<dbReference type="GO" id="GO:0006325">
    <property type="term" value="P:chromatin organization"/>
    <property type="evidence" value="ECO:0007669"/>
    <property type="project" value="UniProtKB-KW"/>
</dbReference>
<evidence type="ECO:0000256" key="3">
    <source>
        <dbReference type="ARBA" id="ARBA00023163"/>
    </source>
</evidence>
<keyword evidence="1" id="KW-0156">Chromatin regulator</keyword>
<comment type="caution">
    <text evidence="8">The sequence shown here is derived from an EMBL/GenBank/DDBJ whole genome shotgun (WGS) entry which is preliminary data.</text>
</comment>
<accession>A0A1D2JIT0</accession>
<keyword evidence="4" id="KW-0539">Nucleus</keyword>
<dbReference type="InterPro" id="IPR003150">
    <property type="entry name" value="DNA-bd_RFX"/>
</dbReference>
<evidence type="ECO:0000256" key="4">
    <source>
        <dbReference type="ARBA" id="ARBA00023242"/>
    </source>
</evidence>
<sequence length="903" mass="101318">MSSLFPIPDPQIPPLPSPPINIIIHVILHSAVHVLPRWRPQISRSTLLAMRQEEAVFHCALKHAYAARNIVPPRRNRQFYINRKRVQPYWLFFNVFDRGGFNHISLDKISWYTVSKFSGITDTQATTFSWNVIETYRTWLLPLEHAVLPAGFTYPLPGTAAQGQGLGQGLGQAQLLAPLQAFPHVGLQPVPSHSQSYTHGLPGNYINLSSSPFFSSSSSSSSQFSSTHTPTPSYGSSNSSNPATASASTNMSAAATPAMMDTMTPMHTIMVDTPANQRGIYAPSAQQPPPLPIEPLLRSMIPDTVPKIYSQCLRSLEVGSDGDRDFALHHLVVISDERGDKFKFEDFGGLAEYLTDLVMRITRLISGVTWFVDYNGRREIPYGCLAVSGTEQDPHIVERVAGLPVIIHGDDHVEDAESARTLRWITEAALVLRNMSMLEANARYLSEMPIFKNCLLIVLSSPRQPRFNEALNHMLDTLEQVCPYWETDENDPLLPLLLPFVDSNDRYHVVTALKIIVLYSMELTTFKRLGGLPGDKLLALFNYSYLEQDKELLSMTLDFFYQYTATPENINEFIYSEWLHHMVPRMVSLLLIDSNDHVNEIVDQEEHKAPPTTSIPPVPQELKALLLHIPEPERCARWLSCLFIEDAECEITQLALWKAYQDCFAADRSSGGIPTLAAADFINAVSATFSSAQAQVVPGPSARFIIKGIRPLEAAYHPNGYPYFACRWSDPSPICKIGFTDPAQLHEHVIRDHLHLGPEDAEDQLRNCGWESCKTHRKPSTINVNELVNHVYTHLPALKDMALPPAPPPGREIIQPRISRTFDYYPTPVDENGDPIGIAYKAVLILRNIIRNLPHGNAGPSYGFKSWNYVFFFAYRNKLIEIADYNPTLRGDIFDLVDEIESS</sequence>
<keyword evidence="3" id="KW-0804">Transcription</keyword>
<evidence type="ECO:0000256" key="1">
    <source>
        <dbReference type="ARBA" id="ARBA00022853"/>
    </source>
</evidence>
<dbReference type="GO" id="GO:0003677">
    <property type="term" value="F:DNA binding"/>
    <property type="evidence" value="ECO:0007669"/>
    <property type="project" value="InterPro"/>
</dbReference>
<dbReference type="AlphaFoldDB" id="A0A1D2JIT0"/>
<dbReference type="Proteomes" id="UP000242814">
    <property type="component" value="Unassembled WGS sequence"/>
</dbReference>
<dbReference type="Pfam" id="PF01388">
    <property type="entry name" value="ARID"/>
    <property type="match status" value="1"/>
</dbReference>
<evidence type="ECO:0000259" key="7">
    <source>
        <dbReference type="PROSITE" id="PS51526"/>
    </source>
</evidence>